<evidence type="ECO:0000313" key="4">
    <source>
        <dbReference type="Proteomes" id="UP001155840"/>
    </source>
</evidence>
<feature type="chain" id="PRO_5041467069" evidence="1">
    <location>
        <begin position="24"/>
        <end position="97"/>
    </location>
</feature>
<feature type="signal peptide" evidence="1">
    <location>
        <begin position="1"/>
        <end position="23"/>
    </location>
</feature>
<dbReference type="EMBL" id="JAANCM010000010">
    <property type="protein sequence ID" value="NHT77808.1"/>
    <property type="molecule type" value="Genomic_DNA"/>
</dbReference>
<protein>
    <submittedName>
        <fullName evidence="3">PepSY domain-containing protein</fullName>
    </submittedName>
</protein>
<evidence type="ECO:0000313" key="3">
    <source>
        <dbReference type="EMBL" id="NHT77808.1"/>
    </source>
</evidence>
<feature type="domain" description="PepSY" evidence="2">
    <location>
        <begin position="16"/>
        <end position="91"/>
    </location>
</feature>
<dbReference type="InterPro" id="IPR025711">
    <property type="entry name" value="PepSY"/>
</dbReference>
<dbReference type="AlphaFoldDB" id="A0AA44CC45"/>
<evidence type="ECO:0000256" key="1">
    <source>
        <dbReference type="SAM" id="SignalP"/>
    </source>
</evidence>
<dbReference type="RefSeq" id="WP_167130309.1">
    <property type="nucleotide sequence ID" value="NZ_JAANCM010000010.1"/>
</dbReference>
<organism evidence="3 4">
    <name type="scientific">Ferranicluibacter rubi</name>
    <dbReference type="NCBI Taxonomy" id="2715133"/>
    <lineage>
        <taxon>Bacteria</taxon>
        <taxon>Pseudomonadati</taxon>
        <taxon>Pseudomonadota</taxon>
        <taxon>Alphaproteobacteria</taxon>
        <taxon>Hyphomicrobiales</taxon>
        <taxon>Rhizobiaceae</taxon>
        <taxon>Ferranicluibacter</taxon>
    </lineage>
</organism>
<keyword evidence="4" id="KW-1185">Reference proteome</keyword>
<keyword evidence="1" id="KW-0732">Signal</keyword>
<dbReference type="Pfam" id="PF13670">
    <property type="entry name" value="PepSY_2"/>
    <property type="match status" value="1"/>
</dbReference>
<name>A0AA44CC45_9HYPH</name>
<proteinExistence type="predicted"/>
<gene>
    <name evidence="3" type="ORF">G8E10_19080</name>
</gene>
<reference evidence="3" key="1">
    <citation type="submission" date="2020-03" db="EMBL/GenBank/DDBJ databases">
        <title>Ferranicluibacter endophyticum gen. nov., sp. nov., a new genus isolated from Rubus ulmifolius Schott. stem.</title>
        <authorList>
            <person name="Roca-Couso R."/>
            <person name="Flores-Felix J.D."/>
            <person name="Igual J.M."/>
            <person name="Rivas R."/>
        </authorList>
    </citation>
    <scope>NUCLEOTIDE SEQUENCE</scope>
    <source>
        <strain evidence="3">CRRU44</strain>
    </source>
</reference>
<evidence type="ECO:0000259" key="2">
    <source>
        <dbReference type="Pfam" id="PF13670"/>
    </source>
</evidence>
<comment type="caution">
    <text evidence="3">The sequence shown here is derived from an EMBL/GenBank/DDBJ whole genome shotgun (WGS) entry which is preliminary data.</text>
</comment>
<sequence>MPSARRILPGLILLFAGHSAAGAAGIGADCTLKPRMEWLDRDEILRRAAEAGYKTIVILDVQGTCYHVRALTRSKLQADVYLDPTTGDVVSAVLFDE</sequence>
<dbReference type="Proteomes" id="UP001155840">
    <property type="component" value="Unassembled WGS sequence"/>
</dbReference>
<accession>A0AA44CC45</accession>